<sequence length="219" mass="24009">MTDTTHQQRVLNALEAHRGIGAQRQQKMDVLSQLSAAGDPERDIRSQLDALDKAEADAMDKWAAAGAKGDAPALDHAAREALVRQLAESQAQSVAADKAAQKVKGQIAELNKQGDAALALHKVESLAYLTSFAEELGEEYRQARIQVERSRAMLVALDRLLAQAQTLSDRRTTAFLPLVAPHLQQRDLCIEKVQSAAMDAATEHWRTLWAQCMSGKFTE</sequence>
<comment type="caution">
    <text evidence="1">The sequence shown here is derived from an EMBL/GenBank/DDBJ whole genome shotgun (WGS) entry which is preliminary data.</text>
</comment>
<protein>
    <recommendedName>
        <fullName evidence="3">DUF349 domain-containing protein</fullName>
    </recommendedName>
</protein>
<dbReference type="Proteomes" id="UP001620339">
    <property type="component" value="Unassembled WGS sequence"/>
</dbReference>
<evidence type="ECO:0008006" key="3">
    <source>
        <dbReference type="Google" id="ProtNLM"/>
    </source>
</evidence>
<proteinExistence type="predicted"/>
<evidence type="ECO:0000313" key="2">
    <source>
        <dbReference type="Proteomes" id="UP001620339"/>
    </source>
</evidence>
<keyword evidence="2" id="KW-1185">Reference proteome</keyword>
<reference evidence="1 2" key="1">
    <citation type="submission" date="2020-10" db="EMBL/GenBank/DDBJ databases">
        <title>Phylogeny of dyella-like bacteria.</title>
        <authorList>
            <person name="Fu J."/>
        </authorList>
    </citation>
    <scope>NUCLEOTIDE SEQUENCE [LARGE SCALE GENOMIC DNA]</scope>
    <source>
        <strain evidence="1 2">KACC 19113</strain>
    </source>
</reference>
<dbReference type="EMBL" id="JADIKK010000008">
    <property type="protein sequence ID" value="MFK2876872.1"/>
    <property type="molecule type" value="Genomic_DNA"/>
</dbReference>
<dbReference type="RefSeq" id="WP_404612842.1">
    <property type="nucleotide sequence ID" value="NZ_JADIKK010000008.1"/>
</dbReference>
<accession>A0ABW8J464</accession>
<organism evidence="1 2">
    <name type="scientific">Rhodanobacter hydrolyticus</name>
    <dbReference type="NCBI Taxonomy" id="2250595"/>
    <lineage>
        <taxon>Bacteria</taxon>
        <taxon>Pseudomonadati</taxon>
        <taxon>Pseudomonadota</taxon>
        <taxon>Gammaproteobacteria</taxon>
        <taxon>Lysobacterales</taxon>
        <taxon>Rhodanobacteraceae</taxon>
        <taxon>Rhodanobacter</taxon>
    </lineage>
</organism>
<evidence type="ECO:0000313" key="1">
    <source>
        <dbReference type="EMBL" id="MFK2876872.1"/>
    </source>
</evidence>
<name>A0ABW8J464_9GAMM</name>
<gene>
    <name evidence="1" type="ORF">ISP25_07320</name>
</gene>